<name>A0AAJ8K6M3_9TREE</name>
<proteinExistence type="predicted"/>
<sequence>MSEGYIQEFTSDFDPASNSNSQCAESEHTKQIRNMLKLENEADQNLYKYMLMRRGVQERVNLAGTLKIPYEDTCSFLDSVAPLGLYDITWYQLYHQEEEPAISSISPTLHKLYDSLNHASTNFRDKEHLKRVYAGLINVSDVQTIYRMINAFDLWPLLLVQTDLQIGLAPKLLSIKQDESCEPVPDRPEIYAMARQMLVNLNNDLFNCWFPYVFIHLNTGADSFNKTRLENDTSLLIALKIRDRLCVHAWRANPVNFRFRSNEMSYVYGIRVMASWVEVVMAFTSYGNVTIVPIFALPITDPDRYLQFISILFKMKDNGPIRKSIIENWLWCLERRIPISLIERIIKFKPSTAPTFQPLVDSARTKSLTQARLESAQRIDGNERLDSWLQEVYKARHPYALSP</sequence>
<keyword evidence="3" id="KW-1185">Reference proteome</keyword>
<gene>
    <name evidence="2" type="ORF">I302_104146</name>
</gene>
<evidence type="ECO:0000313" key="2">
    <source>
        <dbReference type="EMBL" id="WVW82141.1"/>
    </source>
</evidence>
<reference evidence="2" key="2">
    <citation type="submission" date="2024-02" db="EMBL/GenBank/DDBJ databases">
        <title>Comparative genomics of Cryptococcus and Kwoniella reveals pathogenesis evolution and contrasting modes of karyotype evolution via chromosome fusion or intercentromeric recombination.</title>
        <authorList>
            <person name="Coelho M.A."/>
            <person name="David-Palma M."/>
            <person name="Shea T."/>
            <person name="Bowers K."/>
            <person name="McGinley-Smith S."/>
            <person name="Mohammad A.W."/>
            <person name="Gnirke A."/>
            <person name="Yurkov A.M."/>
            <person name="Nowrousian M."/>
            <person name="Sun S."/>
            <person name="Cuomo C.A."/>
            <person name="Heitman J."/>
        </authorList>
    </citation>
    <scope>NUCLEOTIDE SEQUENCE</scope>
    <source>
        <strain evidence="2">CBS 10118</strain>
    </source>
</reference>
<protein>
    <submittedName>
        <fullName evidence="2">Uncharacterized protein</fullName>
    </submittedName>
</protein>
<dbReference type="Proteomes" id="UP000092730">
    <property type="component" value="Chromosome 2"/>
</dbReference>
<organism evidence="2 3">
    <name type="scientific">Kwoniella bestiolae CBS 10118</name>
    <dbReference type="NCBI Taxonomy" id="1296100"/>
    <lineage>
        <taxon>Eukaryota</taxon>
        <taxon>Fungi</taxon>
        <taxon>Dikarya</taxon>
        <taxon>Basidiomycota</taxon>
        <taxon>Agaricomycotina</taxon>
        <taxon>Tremellomycetes</taxon>
        <taxon>Tremellales</taxon>
        <taxon>Cryptococcaceae</taxon>
        <taxon>Kwoniella</taxon>
    </lineage>
</organism>
<evidence type="ECO:0000313" key="3">
    <source>
        <dbReference type="Proteomes" id="UP000092730"/>
    </source>
</evidence>
<reference evidence="2" key="1">
    <citation type="submission" date="2013-07" db="EMBL/GenBank/DDBJ databases">
        <authorList>
            <consortium name="The Broad Institute Genome Sequencing Platform"/>
            <person name="Cuomo C."/>
            <person name="Litvintseva A."/>
            <person name="Chen Y."/>
            <person name="Heitman J."/>
            <person name="Sun S."/>
            <person name="Springer D."/>
            <person name="Dromer F."/>
            <person name="Young S.K."/>
            <person name="Zeng Q."/>
            <person name="Gargeya S."/>
            <person name="Fitzgerald M."/>
            <person name="Abouelleil A."/>
            <person name="Alvarado L."/>
            <person name="Berlin A.M."/>
            <person name="Chapman S.B."/>
            <person name="Dewar J."/>
            <person name="Goldberg J."/>
            <person name="Griggs A."/>
            <person name="Gujja S."/>
            <person name="Hansen M."/>
            <person name="Howarth C."/>
            <person name="Imamovic A."/>
            <person name="Larimer J."/>
            <person name="McCowan C."/>
            <person name="Murphy C."/>
            <person name="Pearson M."/>
            <person name="Priest M."/>
            <person name="Roberts A."/>
            <person name="Saif S."/>
            <person name="Shea T."/>
            <person name="Sykes S."/>
            <person name="Wortman J."/>
            <person name="Nusbaum C."/>
            <person name="Birren B."/>
        </authorList>
    </citation>
    <scope>NUCLEOTIDE SEQUENCE</scope>
    <source>
        <strain evidence="2">CBS 10118</strain>
    </source>
</reference>
<dbReference type="GeneID" id="30207252"/>
<dbReference type="EMBL" id="CP144542">
    <property type="protein sequence ID" value="WVW82141.1"/>
    <property type="molecule type" value="Genomic_DNA"/>
</dbReference>
<feature type="region of interest" description="Disordered" evidence="1">
    <location>
        <begin position="1"/>
        <end position="22"/>
    </location>
</feature>
<accession>A0AAJ8K6M3</accession>
<dbReference type="AlphaFoldDB" id="A0AAJ8K6M3"/>
<dbReference type="KEGG" id="kbi:30207252"/>
<evidence type="ECO:0000256" key="1">
    <source>
        <dbReference type="SAM" id="MobiDB-lite"/>
    </source>
</evidence>
<dbReference type="RefSeq" id="XP_065725883.1">
    <property type="nucleotide sequence ID" value="XM_065869811.1"/>
</dbReference>